<dbReference type="Proteomes" id="UP000076830">
    <property type="component" value="Chromosome"/>
</dbReference>
<evidence type="ECO:0000256" key="6">
    <source>
        <dbReference type="ARBA" id="ARBA00022777"/>
    </source>
</evidence>
<dbReference type="Gene3D" id="3.30.565.10">
    <property type="entry name" value="Histidine kinase-like ATPase, C-terminal domain"/>
    <property type="match status" value="1"/>
</dbReference>
<dbReference type="STRING" id="1300342.I596_156"/>
<dbReference type="InterPro" id="IPR003661">
    <property type="entry name" value="HisK_dim/P_dom"/>
</dbReference>
<comment type="catalytic activity">
    <reaction evidence="1">
        <text>ATP + protein L-histidine = ADP + protein N-phospho-L-histidine.</text>
        <dbReference type="EC" id="2.7.13.3"/>
    </reaction>
</comment>
<keyword evidence="9" id="KW-0472">Membrane</keyword>
<dbReference type="AlphaFoldDB" id="A0A167G654"/>
<reference evidence="11 12" key="1">
    <citation type="submission" date="2016-04" db="EMBL/GenBank/DDBJ databases">
        <title>Complete genome sequence of Dokdonella koreensis DS-123T.</title>
        <authorList>
            <person name="Kim J.F."/>
            <person name="Lee H."/>
            <person name="Kwak M.-J."/>
        </authorList>
    </citation>
    <scope>NUCLEOTIDE SEQUENCE [LARGE SCALE GENOMIC DNA]</scope>
    <source>
        <strain evidence="11 12">DS-123</strain>
    </source>
</reference>
<dbReference type="Pfam" id="PF00512">
    <property type="entry name" value="HisKA"/>
    <property type="match status" value="1"/>
</dbReference>
<dbReference type="SUPFAM" id="SSF55874">
    <property type="entry name" value="ATPase domain of HSP90 chaperone/DNA topoisomerase II/histidine kinase"/>
    <property type="match status" value="1"/>
</dbReference>
<dbReference type="EMBL" id="CP015249">
    <property type="protein sequence ID" value="ANB16196.1"/>
    <property type="molecule type" value="Genomic_DNA"/>
</dbReference>
<dbReference type="PANTHER" id="PTHR43065">
    <property type="entry name" value="SENSOR HISTIDINE KINASE"/>
    <property type="match status" value="1"/>
</dbReference>
<evidence type="ECO:0000259" key="10">
    <source>
        <dbReference type="PROSITE" id="PS50109"/>
    </source>
</evidence>
<feature type="transmembrane region" description="Helical" evidence="9">
    <location>
        <begin position="187"/>
        <end position="208"/>
    </location>
</feature>
<keyword evidence="6 11" id="KW-0418">Kinase</keyword>
<dbReference type="InterPro" id="IPR036097">
    <property type="entry name" value="HisK_dim/P_sf"/>
</dbReference>
<dbReference type="SMART" id="SM00388">
    <property type="entry name" value="HisKA"/>
    <property type="match status" value="1"/>
</dbReference>
<dbReference type="Gene3D" id="1.10.287.130">
    <property type="match status" value="1"/>
</dbReference>
<evidence type="ECO:0000313" key="12">
    <source>
        <dbReference type="Proteomes" id="UP000076830"/>
    </source>
</evidence>
<keyword evidence="8" id="KW-0902">Two-component regulatory system</keyword>
<evidence type="ECO:0000256" key="1">
    <source>
        <dbReference type="ARBA" id="ARBA00000085"/>
    </source>
</evidence>
<gene>
    <name evidence="11" type="ORF">I596_156</name>
</gene>
<evidence type="ECO:0000256" key="5">
    <source>
        <dbReference type="ARBA" id="ARBA00022741"/>
    </source>
</evidence>
<dbReference type="OrthoDB" id="9770473at2"/>
<dbReference type="SMART" id="SM00387">
    <property type="entry name" value="HATPase_c"/>
    <property type="match status" value="1"/>
</dbReference>
<dbReference type="PROSITE" id="PS50109">
    <property type="entry name" value="HIS_KIN"/>
    <property type="match status" value="1"/>
</dbReference>
<evidence type="ECO:0000256" key="3">
    <source>
        <dbReference type="ARBA" id="ARBA00022553"/>
    </source>
</evidence>
<feature type="transmembrane region" description="Helical" evidence="9">
    <location>
        <begin position="54"/>
        <end position="72"/>
    </location>
</feature>
<dbReference type="PANTHER" id="PTHR43065:SF46">
    <property type="entry name" value="C4-DICARBOXYLATE TRANSPORT SENSOR PROTEIN DCTB"/>
    <property type="match status" value="1"/>
</dbReference>
<organism evidence="11 12">
    <name type="scientific">Dokdonella koreensis DS-123</name>
    <dbReference type="NCBI Taxonomy" id="1300342"/>
    <lineage>
        <taxon>Bacteria</taxon>
        <taxon>Pseudomonadati</taxon>
        <taxon>Pseudomonadota</taxon>
        <taxon>Gammaproteobacteria</taxon>
        <taxon>Lysobacterales</taxon>
        <taxon>Rhodanobacteraceae</taxon>
        <taxon>Dokdonella</taxon>
    </lineage>
</organism>
<sequence>MRVGIARLRTSMNAATPSRTPRPFPSPWRIIRRWLAAAPIDDPVDRRNAPMLQVVLIVIGCVPPLMWLYRIAISALPWRPDETASLVMSLSLTTMAWISLAMIRHGRFRAAARLLLGVAALLMVLSYAASGLTAQAYEQPIQVVWIVVAGLVLGRRALWWMYGWLIVAFAVGLATDMRTGKIAAASVVDEVIGATITAVLFLLISIVIDRAVAALRESLNEANQRGNELARVNQRLEAEITEHGRVREQLVHAQKVEAVGRLASGVAHDFNNLLGLMLGYAQRGRKSRDPDELRQALDGMESAARRAAAITQNLLNFSRNDATRIEVFDAARAMRDMEPMLLQLFDPGIRMHIDVVGSDALPVAFDPAQFALVALNIAANANQAMTGGGRFDIQVRPHEAAVDIVFTDTGPGIAADLRERIFEPFFTTKPNGQGTGLGLAVAANLVRNAGGDISAEDTAEGARFLVRLPRATAA</sequence>
<keyword evidence="12" id="KW-1185">Reference proteome</keyword>
<evidence type="ECO:0000256" key="4">
    <source>
        <dbReference type="ARBA" id="ARBA00022679"/>
    </source>
</evidence>
<evidence type="ECO:0000256" key="7">
    <source>
        <dbReference type="ARBA" id="ARBA00022840"/>
    </source>
</evidence>
<dbReference type="CDD" id="cd00082">
    <property type="entry name" value="HisKA"/>
    <property type="match status" value="1"/>
</dbReference>
<evidence type="ECO:0000256" key="9">
    <source>
        <dbReference type="SAM" id="Phobius"/>
    </source>
</evidence>
<dbReference type="PRINTS" id="PR00344">
    <property type="entry name" value="BCTRLSENSOR"/>
</dbReference>
<feature type="transmembrane region" description="Helical" evidence="9">
    <location>
        <begin position="115"/>
        <end position="137"/>
    </location>
</feature>
<keyword evidence="5" id="KW-0547">Nucleotide-binding</keyword>
<keyword evidence="9" id="KW-1133">Transmembrane helix</keyword>
<accession>A0A167G654</accession>
<feature type="domain" description="Histidine kinase" evidence="10">
    <location>
        <begin position="265"/>
        <end position="472"/>
    </location>
</feature>
<dbReference type="GO" id="GO:0005524">
    <property type="term" value="F:ATP binding"/>
    <property type="evidence" value="ECO:0007669"/>
    <property type="project" value="UniProtKB-KW"/>
</dbReference>
<dbReference type="InterPro" id="IPR003594">
    <property type="entry name" value="HATPase_dom"/>
</dbReference>
<dbReference type="InterPro" id="IPR036890">
    <property type="entry name" value="HATPase_C_sf"/>
</dbReference>
<keyword evidence="3" id="KW-0597">Phosphoprotein</keyword>
<dbReference type="EC" id="2.7.13.3" evidence="2"/>
<keyword evidence="4" id="KW-0808">Transferase</keyword>
<feature type="transmembrane region" description="Helical" evidence="9">
    <location>
        <begin position="84"/>
        <end position="103"/>
    </location>
</feature>
<proteinExistence type="predicted"/>
<dbReference type="SUPFAM" id="SSF47384">
    <property type="entry name" value="Homodimeric domain of signal transducing histidine kinase"/>
    <property type="match status" value="1"/>
</dbReference>
<dbReference type="Pfam" id="PF02518">
    <property type="entry name" value="HATPase_c"/>
    <property type="match status" value="1"/>
</dbReference>
<feature type="transmembrane region" description="Helical" evidence="9">
    <location>
        <begin position="157"/>
        <end position="175"/>
    </location>
</feature>
<protein>
    <recommendedName>
        <fullName evidence="2">histidine kinase</fullName>
        <ecNumber evidence="2">2.7.13.3</ecNumber>
    </recommendedName>
</protein>
<evidence type="ECO:0000256" key="8">
    <source>
        <dbReference type="ARBA" id="ARBA00023012"/>
    </source>
</evidence>
<dbReference type="InterPro" id="IPR004358">
    <property type="entry name" value="Sig_transdc_His_kin-like_C"/>
</dbReference>
<dbReference type="InterPro" id="IPR005467">
    <property type="entry name" value="His_kinase_dom"/>
</dbReference>
<dbReference type="GO" id="GO:0000155">
    <property type="term" value="F:phosphorelay sensor kinase activity"/>
    <property type="evidence" value="ECO:0007669"/>
    <property type="project" value="InterPro"/>
</dbReference>
<keyword evidence="9" id="KW-0812">Transmembrane</keyword>
<dbReference type="KEGG" id="dko:I596_156"/>
<keyword evidence="7" id="KW-0067">ATP-binding</keyword>
<evidence type="ECO:0000256" key="2">
    <source>
        <dbReference type="ARBA" id="ARBA00012438"/>
    </source>
</evidence>
<evidence type="ECO:0000313" key="11">
    <source>
        <dbReference type="EMBL" id="ANB16196.1"/>
    </source>
</evidence>
<name>A0A167G654_9GAMM</name>